<feature type="compositionally biased region" description="Polar residues" evidence="1">
    <location>
        <begin position="44"/>
        <end position="59"/>
    </location>
</feature>
<reference evidence="2 3" key="1">
    <citation type="submission" date="2020-05" db="EMBL/GenBank/DDBJ databases">
        <title>Identification and distribution of gene clusters putatively required for synthesis of sphingolipid metabolism inhibitors in phylogenetically diverse species of the filamentous fungus Fusarium.</title>
        <authorList>
            <person name="Kim H.-S."/>
            <person name="Busman M."/>
            <person name="Brown D.W."/>
            <person name="Divon H."/>
            <person name="Uhlig S."/>
            <person name="Proctor R.H."/>
        </authorList>
    </citation>
    <scope>NUCLEOTIDE SEQUENCE [LARGE SCALE GENOMIC DNA]</scope>
    <source>
        <strain evidence="2 3">NRRL 25211</strain>
    </source>
</reference>
<keyword evidence="3" id="KW-1185">Reference proteome</keyword>
<proteinExistence type="predicted"/>
<gene>
    <name evidence="2" type="ORF">FPANT_13948</name>
</gene>
<feature type="non-terminal residue" evidence="2">
    <location>
        <position position="260"/>
    </location>
</feature>
<organism evidence="2 3">
    <name type="scientific">Fusarium pseudoanthophilum</name>
    <dbReference type="NCBI Taxonomy" id="48495"/>
    <lineage>
        <taxon>Eukaryota</taxon>
        <taxon>Fungi</taxon>
        <taxon>Dikarya</taxon>
        <taxon>Ascomycota</taxon>
        <taxon>Pezizomycotina</taxon>
        <taxon>Sordariomycetes</taxon>
        <taxon>Hypocreomycetidae</taxon>
        <taxon>Hypocreales</taxon>
        <taxon>Nectriaceae</taxon>
        <taxon>Fusarium</taxon>
        <taxon>Fusarium fujikuroi species complex</taxon>
    </lineage>
</organism>
<dbReference type="EMBL" id="JAAOAR010001248">
    <property type="protein sequence ID" value="KAF5569256.1"/>
    <property type="molecule type" value="Genomic_DNA"/>
</dbReference>
<evidence type="ECO:0000313" key="3">
    <source>
        <dbReference type="Proteomes" id="UP000544095"/>
    </source>
</evidence>
<dbReference type="Proteomes" id="UP000544095">
    <property type="component" value="Unassembled WGS sequence"/>
</dbReference>
<comment type="caution">
    <text evidence="2">The sequence shown here is derived from an EMBL/GenBank/DDBJ whole genome shotgun (WGS) entry which is preliminary data.</text>
</comment>
<name>A0A8H5NJV2_9HYPO</name>
<accession>A0A8H5NJV2</accession>
<feature type="region of interest" description="Disordered" evidence="1">
    <location>
        <begin position="36"/>
        <end position="176"/>
    </location>
</feature>
<dbReference type="AlphaFoldDB" id="A0A8H5NJV2"/>
<sequence length="260" mass="27735">MSTPTLPSSFESELTNEELYHVLKYLREVSEMENADQDTRLYEAQQTEQAVQGPDSLSESLEHVSLWGSPPPPSKSGLALPIPAPPAPPVVLGGAEPQTTAPPAPFGPDMVANNVPDESIAPELIGAPRPKQCRAAAKRVPKQQAPKRGPKRGPKPPKPLSANQLQKKLDREGMKRLRQRQADLAAAMMATQPGQLYGQNLSQATSVFCPPTPGYCPPTGPGVYYPQATGPVYQQPPVSPARFAAYAPAPALPPAPHLAP</sequence>
<evidence type="ECO:0000256" key="1">
    <source>
        <dbReference type="SAM" id="MobiDB-lite"/>
    </source>
</evidence>
<evidence type="ECO:0000313" key="2">
    <source>
        <dbReference type="EMBL" id="KAF5569256.1"/>
    </source>
</evidence>
<protein>
    <submittedName>
        <fullName evidence="2">Uncharacterized protein</fullName>
    </submittedName>
</protein>